<dbReference type="AlphaFoldDB" id="A0A6A6RZ36"/>
<sequence length="147" mass="16349">MPINSMPSTNSDKRTSQSRLNEAPNAAVMPGGRPVFSPSQSLSTESRDSVTNSQDPSNSSSTRAKCSEDFEGLPQSARDDDEELISNPTTDSSESHVNELSFTWWSPRTWLAFGKWCRHWHPGLGDQRDEDVEYAKLAALVYRGGRK</sequence>
<dbReference type="Proteomes" id="UP000799753">
    <property type="component" value="Unassembled WGS sequence"/>
</dbReference>
<evidence type="ECO:0000256" key="1">
    <source>
        <dbReference type="SAM" id="MobiDB-lite"/>
    </source>
</evidence>
<gene>
    <name evidence="2" type="ORF">P280DRAFT_519407</name>
</gene>
<name>A0A6A6RZ36_9PLEO</name>
<feature type="compositionally biased region" description="Polar residues" evidence="1">
    <location>
        <begin position="1"/>
        <end position="10"/>
    </location>
</feature>
<evidence type="ECO:0000313" key="3">
    <source>
        <dbReference type="Proteomes" id="UP000799753"/>
    </source>
</evidence>
<dbReference type="EMBL" id="MU006787">
    <property type="protein sequence ID" value="KAF2639214.1"/>
    <property type="molecule type" value="Genomic_DNA"/>
</dbReference>
<organism evidence="2 3">
    <name type="scientific">Massarina eburnea CBS 473.64</name>
    <dbReference type="NCBI Taxonomy" id="1395130"/>
    <lineage>
        <taxon>Eukaryota</taxon>
        <taxon>Fungi</taxon>
        <taxon>Dikarya</taxon>
        <taxon>Ascomycota</taxon>
        <taxon>Pezizomycotina</taxon>
        <taxon>Dothideomycetes</taxon>
        <taxon>Pleosporomycetidae</taxon>
        <taxon>Pleosporales</taxon>
        <taxon>Massarineae</taxon>
        <taxon>Massarinaceae</taxon>
        <taxon>Massarina</taxon>
    </lineage>
</organism>
<proteinExistence type="predicted"/>
<keyword evidence="3" id="KW-1185">Reference proteome</keyword>
<evidence type="ECO:0000313" key="2">
    <source>
        <dbReference type="EMBL" id="KAF2639214.1"/>
    </source>
</evidence>
<reference evidence="2" key="1">
    <citation type="journal article" date="2020" name="Stud. Mycol.">
        <title>101 Dothideomycetes genomes: a test case for predicting lifestyles and emergence of pathogens.</title>
        <authorList>
            <person name="Haridas S."/>
            <person name="Albert R."/>
            <person name="Binder M."/>
            <person name="Bloem J."/>
            <person name="Labutti K."/>
            <person name="Salamov A."/>
            <person name="Andreopoulos B."/>
            <person name="Baker S."/>
            <person name="Barry K."/>
            <person name="Bills G."/>
            <person name="Bluhm B."/>
            <person name="Cannon C."/>
            <person name="Castanera R."/>
            <person name="Culley D."/>
            <person name="Daum C."/>
            <person name="Ezra D."/>
            <person name="Gonzalez J."/>
            <person name="Henrissat B."/>
            <person name="Kuo A."/>
            <person name="Liang C."/>
            <person name="Lipzen A."/>
            <person name="Lutzoni F."/>
            <person name="Magnuson J."/>
            <person name="Mondo S."/>
            <person name="Nolan M."/>
            <person name="Ohm R."/>
            <person name="Pangilinan J."/>
            <person name="Park H.-J."/>
            <person name="Ramirez L."/>
            <person name="Alfaro M."/>
            <person name="Sun H."/>
            <person name="Tritt A."/>
            <person name="Yoshinaga Y."/>
            <person name="Zwiers L.-H."/>
            <person name="Turgeon B."/>
            <person name="Goodwin S."/>
            <person name="Spatafora J."/>
            <person name="Crous P."/>
            <person name="Grigoriev I."/>
        </authorList>
    </citation>
    <scope>NUCLEOTIDE SEQUENCE</scope>
    <source>
        <strain evidence="2">CBS 473.64</strain>
    </source>
</reference>
<feature type="region of interest" description="Disordered" evidence="1">
    <location>
        <begin position="1"/>
        <end position="98"/>
    </location>
</feature>
<protein>
    <submittedName>
        <fullName evidence="2">Uncharacterized protein</fullName>
    </submittedName>
</protein>
<feature type="compositionally biased region" description="Polar residues" evidence="1">
    <location>
        <begin position="37"/>
        <end position="64"/>
    </location>
</feature>
<accession>A0A6A6RZ36</accession>